<dbReference type="PROSITE" id="PS00894">
    <property type="entry name" value="HTH_DEOR_1"/>
    <property type="match status" value="1"/>
</dbReference>
<dbReference type="RefSeq" id="WP_012803546.1">
    <property type="nucleotide sequence ID" value="NC_013171.1"/>
</dbReference>
<sequence length="249" mass="28431">MLKEERQDLILKELKKNGIIRVSEITDLLDFTEMTIRRDLKELEDKKLLVRIHGGAKCLDDLSEKESSHEEKLKINRDSKLIIAKKVADLIEDGDTVFIGPGSTLELVANYLSFKQCKIVTNSYYLFKKIYRLDNIESILVGGKVRQITGAFVGSFSNSIVKSLHFKKCFIGVNGLSFNNAYTYNELEGEIQTIALDNSMHKYLVSDHTKFGKVDFFSFYNLDEINAIISDNNLKDSDKEKIEETTLIL</sequence>
<keyword evidence="2" id="KW-0678">Repressor</keyword>
<evidence type="ECO:0000256" key="4">
    <source>
        <dbReference type="ARBA" id="ARBA00023125"/>
    </source>
</evidence>
<dbReference type="HOGENOM" id="CLU_060699_1_0_9"/>
<dbReference type="OrthoDB" id="9797223at2"/>
<dbReference type="PRINTS" id="PR00037">
    <property type="entry name" value="HTHLACR"/>
</dbReference>
<dbReference type="EMBL" id="CP001708">
    <property type="protein sequence ID" value="ACV28127.1"/>
    <property type="molecule type" value="Genomic_DNA"/>
</dbReference>
<keyword evidence="4" id="KW-0238">DNA-binding</keyword>
<evidence type="ECO:0000313" key="9">
    <source>
        <dbReference type="Proteomes" id="UP000002294"/>
    </source>
</evidence>
<accession>C7RF66</accession>
<dbReference type="InterPro" id="IPR001034">
    <property type="entry name" value="DeoR_HTH"/>
</dbReference>
<dbReference type="GO" id="GO:0003677">
    <property type="term" value="F:DNA binding"/>
    <property type="evidence" value="ECO:0007669"/>
    <property type="project" value="UniProtKB-KW"/>
</dbReference>
<evidence type="ECO:0000256" key="5">
    <source>
        <dbReference type="ARBA" id="ARBA00023163"/>
    </source>
</evidence>
<dbReference type="PANTHER" id="PTHR30363:SF4">
    <property type="entry name" value="GLYCEROL-3-PHOSPHATE REGULON REPRESSOR"/>
    <property type="match status" value="1"/>
</dbReference>
<evidence type="ECO:0000256" key="6">
    <source>
        <dbReference type="ARBA" id="ARBA00024937"/>
    </source>
</evidence>
<feature type="domain" description="HTH deoR-type" evidence="7">
    <location>
        <begin position="3"/>
        <end position="58"/>
    </location>
</feature>
<organism evidence="8 9">
    <name type="scientific">Anaerococcus prevotii (strain ATCC 9321 / DSM 20548 / JCM 6508 / NCTC 11806 / PC1)</name>
    <name type="common">Peptostreptococcus prevotii</name>
    <name type="synonym">Peptococcus prevotii</name>
    <dbReference type="NCBI Taxonomy" id="525919"/>
    <lineage>
        <taxon>Bacteria</taxon>
        <taxon>Bacillati</taxon>
        <taxon>Bacillota</taxon>
        <taxon>Tissierellia</taxon>
        <taxon>Tissierellales</taxon>
        <taxon>Peptoniphilaceae</taxon>
        <taxon>Anaerococcus</taxon>
    </lineage>
</organism>
<dbReference type="SMART" id="SM00420">
    <property type="entry name" value="HTH_DEOR"/>
    <property type="match status" value="1"/>
</dbReference>
<reference evidence="8 9" key="1">
    <citation type="journal article" date="2009" name="Stand. Genomic Sci.">
        <title>Complete genome sequence of Anaerococcus prevotii type strain (PC1).</title>
        <authorList>
            <person name="Labutti K."/>
            <person name="Pukall R."/>
            <person name="Steenblock K."/>
            <person name="Glavina Del Rio T."/>
            <person name="Tice H."/>
            <person name="Copeland A."/>
            <person name="Cheng J.F."/>
            <person name="Lucas S."/>
            <person name="Chen F."/>
            <person name="Nolan M."/>
            <person name="Bruce D."/>
            <person name="Goodwin L."/>
            <person name="Pitluck S."/>
            <person name="Ivanova N."/>
            <person name="Mavromatis K."/>
            <person name="Ovchinnikova G."/>
            <person name="Pati A."/>
            <person name="Chen A."/>
            <person name="Palaniappan K."/>
            <person name="Land M."/>
            <person name="Hauser L."/>
            <person name="Chang Y.J."/>
            <person name="Jeffries C.D."/>
            <person name="Chain P."/>
            <person name="Saunders E."/>
            <person name="Brettin T."/>
            <person name="Detter J.C."/>
            <person name="Han C."/>
            <person name="Goker M."/>
            <person name="Bristow J."/>
            <person name="Eisen J.A."/>
            <person name="Markowitz V."/>
            <person name="Hugenholtz P."/>
            <person name="Kyrpides N.C."/>
            <person name="Klenk H.P."/>
            <person name="Lapidus A."/>
        </authorList>
    </citation>
    <scope>NUCLEOTIDE SEQUENCE [LARGE SCALE GENOMIC DNA]</scope>
    <source>
        <strain evidence="9">ATCC 9321 / DSM 20548 / JCM 6508 / NCTC 11806 / PC1</strain>
    </source>
</reference>
<keyword evidence="9" id="KW-1185">Reference proteome</keyword>
<dbReference type="InterPro" id="IPR037171">
    <property type="entry name" value="NagB/RpiA_transferase-like"/>
</dbReference>
<dbReference type="PANTHER" id="PTHR30363">
    <property type="entry name" value="HTH-TYPE TRANSCRIPTIONAL REGULATOR SRLR-RELATED"/>
    <property type="match status" value="1"/>
</dbReference>
<dbReference type="InterPro" id="IPR050313">
    <property type="entry name" value="Carb_Metab_HTH_regulators"/>
</dbReference>
<dbReference type="STRING" id="525919.Apre_0073"/>
<keyword evidence="5" id="KW-0804">Transcription</keyword>
<dbReference type="InterPro" id="IPR036390">
    <property type="entry name" value="WH_DNA-bd_sf"/>
</dbReference>
<dbReference type="Proteomes" id="UP000002294">
    <property type="component" value="Chromosome"/>
</dbReference>
<dbReference type="KEGG" id="apr:Apre_0073"/>
<proteinExistence type="predicted"/>
<comment type="function">
    <text evidence="6">Repressor of the lactose catabolism operon. Galactose-6-phosphate is the inducer.</text>
</comment>
<dbReference type="InterPro" id="IPR014036">
    <property type="entry name" value="DeoR-like_C"/>
</dbReference>
<dbReference type="PROSITE" id="PS51000">
    <property type="entry name" value="HTH_DEOR_2"/>
    <property type="match status" value="1"/>
</dbReference>
<dbReference type="InterPro" id="IPR036388">
    <property type="entry name" value="WH-like_DNA-bd_sf"/>
</dbReference>
<dbReference type="Gene3D" id="1.10.10.10">
    <property type="entry name" value="Winged helix-like DNA-binding domain superfamily/Winged helix DNA-binding domain"/>
    <property type="match status" value="1"/>
</dbReference>
<dbReference type="InterPro" id="IPR018356">
    <property type="entry name" value="Tscrpt_reg_HTH_DeoR_CS"/>
</dbReference>
<keyword evidence="3" id="KW-0805">Transcription regulation</keyword>
<name>C7RF66_ANAPD</name>
<evidence type="ECO:0000256" key="1">
    <source>
        <dbReference type="ARBA" id="ARBA00021390"/>
    </source>
</evidence>
<evidence type="ECO:0000313" key="8">
    <source>
        <dbReference type="EMBL" id="ACV28127.1"/>
    </source>
</evidence>
<dbReference type="eggNOG" id="COG1349">
    <property type="taxonomic scope" value="Bacteria"/>
</dbReference>
<dbReference type="SUPFAM" id="SSF100950">
    <property type="entry name" value="NagB/RpiA/CoA transferase-like"/>
    <property type="match status" value="1"/>
</dbReference>
<dbReference type="GO" id="GO:0003700">
    <property type="term" value="F:DNA-binding transcription factor activity"/>
    <property type="evidence" value="ECO:0007669"/>
    <property type="project" value="InterPro"/>
</dbReference>
<gene>
    <name evidence="8" type="ordered locus">Apre_0073</name>
</gene>
<evidence type="ECO:0000259" key="7">
    <source>
        <dbReference type="PROSITE" id="PS51000"/>
    </source>
</evidence>
<protein>
    <recommendedName>
        <fullName evidence="1">Lactose phosphotransferase system repressor</fullName>
    </recommendedName>
</protein>
<dbReference type="SMART" id="SM01134">
    <property type="entry name" value="DeoRC"/>
    <property type="match status" value="1"/>
</dbReference>
<dbReference type="Gene3D" id="3.40.50.1360">
    <property type="match status" value="1"/>
</dbReference>
<dbReference type="Pfam" id="PF00455">
    <property type="entry name" value="DeoRC"/>
    <property type="match status" value="1"/>
</dbReference>
<dbReference type="SUPFAM" id="SSF46785">
    <property type="entry name" value="Winged helix' DNA-binding domain"/>
    <property type="match status" value="1"/>
</dbReference>
<evidence type="ECO:0000256" key="3">
    <source>
        <dbReference type="ARBA" id="ARBA00023015"/>
    </source>
</evidence>
<dbReference type="AlphaFoldDB" id="C7RF66"/>
<evidence type="ECO:0000256" key="2">
    <source>
        <dbReference type="ARBA" id="ARBA00022491"/>
    </source>
</evidence>
<dbReference type="Pfam" id="PF08220">
    <property type="entry name" value="HTH_DeoR"/>
    <property type="match status" value="1"/>
</dbReference>